<dbReference type="InterPro" id="IPR038254">
    <property type="entry name" value="KIN17_WH-like_sf"/>
</dbReference>
<evidence type="ECO:0000259" key="6">
    <source>
        <dbReference type="SMART" id="SM01253"/>
    </source>
</evidence>
<evidence type="ECO:0000313" key="7">
    <source>
        <dbReference type="EMBL" id="JAI66950.1"/>
    </source>
</evidence>
<dbReference type="InterPro" id="IPR037321">
    <property type="entry name" value="KIN17-like"/>
</dbReference>
<dbReference type="Pfam" id="PF25095">
    <property type="entry name" value="C2H2-zf_KIN17"/>
    <property type="match status" value="1"/>
</dbReference>
<dbReference type="GO" id="GO:0005634">
    <property type="term" value="C:nucleus"/>
    <property type="evidence" value="ECO:0007669"/>
    <property type="project" value="TreeGrafter"/>
</dbReference>
<dbReference type="FunFam" id="1.10.10.2030:FF:000001">
    <property type="entry name" value="DNA/RNA-binding protein KIN17, putative"/>
    <property type="match status" value="1"/>
</dbReference>
<dbReference type="GO" id="GO:0003690">
    <property type="term" value="F:double-stranded DNA binding"/>
    <property type="evidence" value="ECO:0007669"/>
    <property type="project" value="TreeGrafter"/>
</dbReference>
<keyword evidence="3" id="KW-0863">Zinc-finger</keyword>
<comment type="similarity">
    <text evidence="1">Belongs to the KIN17 family.</text>
</comment>
<keyword evidence="4" id="KW-0862">Zinc</keyword>
<dbReference type="SUPFAM" id="SSF57667">
    <property type="entry name" value="beta-beta-alpha zinc fingers"/>
    <property type="match status" value="1"/>
</dbReference>
<dbReference type="Pfam" id="PF25092">
    <property type="entry name" value="SH3_KIN17_C"/>
    <property type="match status" value="1"/>
</dbReference>
<reference evidence="7" key="1">
    <citation type="submission" date="2015-09" db="EMBL/GenBank/DDBJ databases">
        <title>Scylla olivacea transcriptome.</title>
        <authorList>
            <person name="Ikhwanuddin M."/>
        </authorList>
    </citation>
    <scope>NUCLEOTIDE SEQUENCE</scope>
</reference>
<protein>
    <recommendedName>
        <fullName evidence="6">DNA/RNA-binding protein Kin17 WH-like domain-containing protein</fullName>
    </recommendedName>
</protein>
<dbReference type="Pfam" id="PF10357">
    <property type="entry name" value="WH_KIN17"/>
    <property type="match status" value="1"/>
</dbReference>
<dbReference type="AlphaFoldDB" id="A0A0P4WIM2"/>
<evidence type="ECO:0000256" key="2">
    <source>
        <dbReference type="ARBA" id="ARBA00022723"/>
    </source>
</evidence>
<dbReference type="InterPro" id="IPR041995">
    <property type="entry name" value="KOW_KIN17"/>
</dbReference>
<evidence type="ECO:0000256" key="1">
    <source>
        <dbReference type="ARBA" id="ARBA00008517"/>
    </source>
</evidence>
<dbReference type="InterPro" id="IPR036236">
    <property type="entry name" value="Znf_C2H2_sf"/>
</dbReference>
<dbReference type="Gene3D" id="2.30.30.30">
    <property type="match status" value="1"/>
</dbReference>
<sequence>MGKAEKGTPKDLANRMKAKGLQKLRWYCQMCQKQCRDENGFKCHTMSESHQRQLLLFADNPESFLDSFSEEFLEGYLGLLKRRFGTKRVHANNVYQEYIQDRDHVHMNATQWETLTDFVKWLGREGHCVVDETEKGWYVTYIDRDPETLRRQAAAQRRQKAERGQEERMQDFIQRQIELGRAKDPGDKVQGDGAAAALQREDGATISLTLKAGPARPRLSGLEGVNALKIVAGKQAEKVKKETKKRTALDEIMEEEMKGKKLREESTTLGKEKSNSSTEETRDIPWLIEDIIVKVVTKDLGSKYYKQKGIVKEVVGKYAAIVRLLDCNTKLKLDQTHLETVIPSVGRAVLVVAGPRRGSQAMLHSIQEESFSATLDFEGQLVPGVPYEQFSKLVPS</sequence>
<evidence type="ECO:0000256" key="3">
    <source>
        <dbReference type="ARBA" id="ARBA00022771"/>
    </source>
</evidence>
<dbReference type="InterPro" id="IPR041330">
    <property type="entry name" value="KN17_SH3"/>
</dbReference>
<dbReference type="EMBL" id="GDRN01043976">
    <property type="protein sequence ID" value="JAI66951.1"/>
    <property type="molecule type" value="Transcribed_RNA"/>
</dbReference>
<evidence type="ECO:0000256" key="4">
    <source>
        <dbReference type="ARBA" id="ARBA00022833"/>
    </source>
</evidence>
<dbReference type="Gene3D" id="2.30.30.140">
    <property type="match status" value="1"/>
</dbReference>
<dbReference type="GO" id="GO:0008270">
    <property type="term" value="F:zinc ion binding"/>
    <property type="evidence" value="ECO:0007669"/>
    <property type="project" value="UniProtKB-KW"/>
</dbReference>
<keyword evidence="2" id="KW-0479">Metal-binding</keyword>
<proteinExistence type="inferred from homology"/>
<name>A0A0P4WIM2_SCYOL</name>
<accession>A0A0P4WIM2</accession>
<dbReference type="PANTHER" id="PTHR12805">
    <property type="entry name" value="KIN17 KIN, ANTIGENIC DETERMINANT OF RECA PROTEIN HOMOLOG"/>
    <property type="match status" value="1"/>
</dbReference>
<dbReference type="GO" id="GO:0006974">
    <property type="term" value="P:DNA damage response"/>
    <property type="evidence" value="ECO:0007669"/>
    <property type="project" value="TreeGrafter"/>
</dbReference>
<organism evidence="7">
    <name type="scientific">Scylla olivacea</name>
    <name type="common">Orange mud crab</name>
    <name type="synonym">Cancer olivacea</name>
    <dbReference type="NCBI Taxonomy" id="85551"/>
    <lineage>
        <taxon>Eukaryota</taxon>
        <taxon>Metazoa</taxon>
        <taxon>Ecdysozoa</taxon>
        <taxon>Arthropoda</taxon>
        <taxon>Crustacea</taxon>
        <taxon>Multicrustacea</taxon>
        <taxon>Malacostraca</taxon>
        <taxon>Eumalacostraca</taxon>
        <taxon>Eucarida</taxon>
        <taxon>Decapoda</taxon>
        <taxon>Pleocyemata</taxon>
        <taxon>Brachyura</taxon>
        <taxon>Eubrachyura</taxon>
        <taxon>Portunoidea</taxon>
        <taxon>Portunidae</taxon>
        <taxon>Portuninae</taxon>
        <taxon>Scylla</taxon>
    </lineage>
</organism>
<dbReference type="EMBL" id="GDRN01043977">
    <property type="protein sequence ID" value="JAI66950.1"/>
    <property type="molecule type" value="Transcribed_RNA"/>
</dbReference>
<dbReference type="PANTHER" id="PTHR12805:SF0">
    <property type="entry name" value="DNA_RNA-BINDING PROTEIN KIN17"/>
    <property type="match status" value="1"/>
</dbReference>
<dbReference type="Pfam" id="PF18131">
    <property type="entry name" value="KN17_SH3"/>
    <property type="match status" value="1"/>
</dbReference>
<dbReference type="SMART" id="SM01253">
    <property type="entry name" value="Kin17_mid"/>
    <property type="match status" value="1"/>
</dbReference>
<dbReference type="GO" id="GO:0006260">
    <property type="term" value="P:DNA replication"/>
    <property type="evidence" value="ECO:0007669"/>
    <property type="project" value="TreeGrafter"/>
</dbReference>
<evidence type="ECO:0000256" key="5">
    <source>
        <dbReference type="SAM" id="MobiDB-lite"/>
    </source>
</evidence>
<feature type="domain" description="DNA/RNA-binding protein Kin17 WH-like" evidence="6">
    <location>
        <begin position="52"/>
        <end position="178"/>
    </location>
</feature>
<dbReference type="InterPro" id="IPR019447">
    <property type="entry name" value="DNA/RNA-bd_Kin17_WH-like_dom"/>
</dbReference>
<dbReference type="InterPro" id="IPR014722">
    <property type="entry name" value="Rib_uL2_dom2"/>
</dbReference>
<dbReference type="Gene3D" id="1.10.10.2030">
    <property type="entry name" value="DNA/RNA-binding protein Kin17, conserved domain"/>
    <property type="match status" value="1"/>
</dbReference>
<dbReference type="InterPro" id="IPR056767">
    <property type="entry name" value="C2H2-Znf_KIN17"/>
</dbReference>
<feature type="region of interest" description="Disordered" evidence="5">
    <location>
        <begin position="257"/>
        <end position="280"/>
    </location>
</feature>